<dbReference type="EMBL" id="JBEHCU010009447">
    <property type="protein sequence ID" value="KAL1379861.1"/>
    <property type="molecule type" value="Genomic_DNA"/>
</dbReference>
<feature type="chain" id="PRO_5044836316" description="Cuticle protein" evidence="1">
    <location>
        <begin position="18"/>
        <end position="109"/>
    </location>
</feature>
<evidence type="ECO:0000313" key="2">
    <source>
        <dbReference type="EMBL" id="KAL1379861.1"/>
    </source>
</evidence>
<evidence type="ECO:0000256" key="1">
    <source>
        <dbReference type="SAM" id="SignalP"/>
    </source>
</evidence>
<comment type="caution">
    <text evidence="2">The sequence shown here is derived from an EMBL/GenBank/DDBJ whole genome shotgun (WGS) entry which is preliminary data.</text>
</comment>
<feature type="signal peptide" evidence="1">
    <location>
        <begin position="1"/>
        <end position="17"/>
    </location>
</feature>
<evidence type="ECO:0000313" key="3">
    <source>
        <dbReference type="Proteomes" id="UP001562425"/>
    </source>
</evidence>
<proteinExistence type="predicted"/>
<reference evidence="2 3" key="1">
    <citation type="submission" date="2024-05" db="EMBL/GenBank/DDBJ databases">
        <title>Culex pipiens pipiens assembly and annotation.</title>
        <authorList>
            <person name="Alout H."/>
            <person name="Durand T."/>
        </authorList>
    </citation>
    <scope>NUCLEOTIDE SEQUENCE [LARGE SCALE GENOMIC DNA]</scope>
    <source>
        <strain evidence="2">HA-2024</strain>
        <tissue evidence="2">Whole body</tissue>
    </source>
</reference>
<evidence type="ECO:0008006" key="4">
    <source>
        <dbReference type="Google" id="ProtNLM"/>
    </source>
</evidence>
<keyword evidence="3" id="KW-1185">Reference proteome</keyword>
<sequence length="109" mass="11519">MSIKLAIIFATLAYVSAGHLESPLQVPLYTTTPVTYGAYGTSTPAISYAGHPALAYGHNNYVPTLPYGHSYGYSPIAQLTTYPALAAPQGGYGYANHVSHGSAYGHYAY</sequence>
<dbReference type="Proteomes" id="UP001562425">
    <property type="component" value="Unassembled WGS sequence"/>
</dbReference>
<accession>A0ABD1CTY4</accession>
<name>A0ABD1CTY4_CULPP</name>
<keyword evidence="1" id="KW-0732">Signal</keyword>
<organism evidence="2 3">
    <name type="scientific">Culex pipiens pipiens</name>
    <name type="common">Northern house mosquito</name>
    <dbReference type="NCBI Taxonomy" id="38569"/>
    <lineage>
        <taxon>Eukaryota</taxon>
        <taxon>Metazoa</taxon>
        <taxon>Ecdysozoa</taxon>
        <taxon>Arthropoda</taxon>
        <taxon>Hexapoda</taxon>
        <taxon>Insecta</taxon>
        <taxon>Pterygota</taxon>
        <taxon>Neoptera</taxon>
        <taxon>Endopterygota</taxon>
        <taxon>Diptera</taxon>
        <taxon>Nematocera</taxon>
        <taxon>Culicoidea</taxon>
        <taxon>Culicidae</taxon>
        <taxon>Culicinae</taxon>
        <taxon>Culicini</taxon>
        <taxon>Culex</taxon>
        <taxon>Culex</taxon>
    </lineage>
</organism>
<dbReference type="AlphaFoldDB" id="A0ABD1CTY4"/>
<protein>
    <recommendedName>
        <fullName evidence="4">Cuticle protein</fullName>
    </recommendedName>
</protein>
<gene>
    <name evidence="2" type="ORF">pipiens_014600</name>
</gene>